<keyword evidence="3" id="KW-1185">Reference proteome</keyword>
<evidence type="ECO:0008006" key="4">
    <source>
        <dbReference type="Google" id="ProtNLM"/>
    </source>
</evidence>
<name>A0ABN3J449_9ACTN</name>
<organism evidence="2 3">
    <name type="scientific">Actinomadura vinacea</name>
    <dbReference type="NCBI Taxonomy" id="115336"/>
    <lineage>
        <taxon>Bacteria</taxon>
        <taxon>Bacillati</taxon>
        <taxon>Actinomycetota</taxon>
        <taxon>Actinomycetes</taxon>
        <taxon>Streptosporangiales</taxon>
        <taxon>Thermomonosporaceae</taxon>
        <taxon>Actinomadura</taxon>
    </lineage>
</organism>
<dbReference type="PROSITE" id="PS51257">
    <property type="entry name" value="PROKAR_LIPOPROTEIN"/>
    <property type="match status" value="1"/>
</dbReference>
<accession>A0ABN3J449</accession>
<keyword evidence="1" id="KW-0732">Signal</keyword>
<gene>
    <name evidence="2" type="ORF">GCM10010191_36990</name>
</gene>
<dbReference type="RefSeq" id="WP_344590220.1">
    <property type="nucleotide sequence ID" value="NZ_BAAARW010000012.1"/>
</dbReference>
<protein>
    <recommendedName>
        <fullName evidence="4">Lipoprotein</fullName>
    </recommendedName>
</protein>
<proteinExistence type="predicted"/>
<sequence>MSGRTIKAVAAAAVAAAALAGCGGGEMKVGSAALVGDERIAVSTLNGAVSDWQREFRADPMANRMRADPGSFGQGGTAEPLSETDLRRALDLLVRFRIADEVARRQNLPVSAGRVDQIVDDMNQSGGAASTVRAVGLPARYTRDVARLVAVELDLGKRFGGTDDPRSPQSMAAEARVDAVLTGTAGKMKIKINPRFGSFDPNRVSISPVTARLSAPESGTR</sequence>
<evidence type="ECO:0000313" key="2">
    <source>
        <dbReference type="EMBL" id="GAA2421928.1"/>
    </source>
</evidence>
<comment type="caution">
    <text evidence="2">The sequence shown here is derived from an EMBL/GenBank/DDBJ whole genome shotgun (WGS) entry which is preliminary data.</text>
</comment>
<evidence type="ECO:0000313" key="3">
    <source>
        <dbReference type="Proteomes" id="UP001501231"/>
    </source>
</evidence>
<reference evidence="2 3" key="1">
    <citation type="journal article" date="2019" name="Int. J. Syst. Evol. Microbiol.">
        <title>The Global Catalogue of Microorganisms (GCM) 10K type strain sequencing project: providing services to taxonomists for standard genome sequencing and annotation.</title>
        <authorList>
            <consortium name="The Broad Institute Genomics Platform"/>
            <consortium name="The Broad Institute Genome Sequencing Center for Infectious Disease"/>
            <person name="Wu L."/>
            <person name="Ma J."/>
        </authorList>
    </citation>
    <scope>NUCLEOTIDE SEQUENCE [LARGE SCALE GENOMIC DNA]</scope>
    <source>
        <strain evidence="2 3">JCM 3325</strain>
    </source>
</reference>
<feature type="chain" id="PRO_5046259665" description="Lipoprotein" evidence="1">
    <location>
        <begin position="21"/>
        <end position="221"/>
    </location>
</feature>
<dbReference type="EMBL" id="BAAARW010000012">
    <property type="protein sequence ID" value="GAA2421928.1"/>
    <property type="molecule type" value="Genomic_DNA"/>
</dbReference>
<evidence type="ECO:0000256" key="1">
    <source>
        <dbReference type="SAM" id="SignalP"/>
    </source>
</evidence>
<dbReference type="Proteomes" id="UP001501231">
    <property type="component" value="Unassembled WGS sequence"/>
</dbReference>
<feature type="signal peptide" evidence="1">
    <location>
        <begin position="1"/>
        <end position="20"/>
    </location>
</feature>